<feature type="compositionally biased region" description="Acidic residues" evidence="11">
    <location>
        <begin position="200"/>
        <end position="221"/>
    </location>
</feature>
<feature type="compositionally biased region" description="Basic and acidic residues" evidence="11">
    <location>
        <begin position="99"/>
        <end position="111"/>
    </location>
</feature>
<keyword evidence="9" id="KW-0325">Glycoprotein</keyword>
<evidence type="ECO:0000256" key="2">
    <source>
        <dbReference type="ARBA" id="ARBA00022475"/>
    </source>
</evidence>
<dbReference type="PANTHER" id="PTHR48052">
    <property type="entry name" value="UNNAMED PRODUCT"/>
    <property type="match status" value="1"/>
</dbReference>
<dbReference type="Pfam" id="PF00560">
    <property type="entry name" value="LRR_1"/>
    <property type="match status" value="2"/>
</dbReference>
<evidence type="ECO:0000256" key="12">
    <source>
        <dbReference type="SAM" id="Phobius"/>
    </source>
</evidence>
<gene>
    <name evidence="13" type="ORF">LDAN0321_LOCUS10335</name>
</gene>
<feature type="region of interest" description="Disordered" evidence="11">
    <location>
        <begin position="1"/>
        <end position="127"/>
    </location>
</feature>
<evidence type="ECO:0008006" key="14">
    <source>
        <dbReference type="Google" id="ProtNLM"/>
    </source>
</evidence>
<comment type="subcellular location">
    <subcellularLocation>
        <location evidence="1">Cell membrane</location>
    </subcellularLocation>
    <subcellularLocation>
        <location evidence="10">Endomembrane system</location>
        <topology evidence="10">Single-pass membrane protein</topology>
    </subcellularLocation>
</comment>
<sequence length="729" mass="78690">MKRMSAAGPSGTAGTAGLRMSNLPNDAPPELSSTSSTATSTTKKSAVGVAYVSTGGNSNRTSKANQKIQQNYNQNQPGVASVSNTDRSNAPRRSKLKKSKEDERRSLERLQRNILPDVEHVPSQFRRSDGIVNNNAKAAAGRLSQETMDLDEELGGFEIVEQEISNSVAGENGDNDDANKKKNGDDNATKEDNAYKDKEDEGDEEDLPIAIEVDDEDDEDDDKYKQDPIIISPEQQVDAVDSAHVAVAEIIVPKKWYQLRSTQGIFCVAVTAVTILVAVLLTLPDGGGPSVPLTSAPSISTQPSPAPSISAQPSDMPTNLPSVSPTSDPSASPSAAPTLVRFEDVTTALVASGVTSEGALNTENSVQSQARNWVTFDDVMMVDPATNAAQLVQRYVLAVFHFSSVVLSAVDGVVPLSPWLSDEEECNWEGVKCNVDGNIIEFVLDAKNLEGIIPPELLLLPNLTGVNLQNNEFSAMATALPGEKFSAIELLYLGENKIFHEFPNDVILRMPNLRELQVKTNIFSGELSADLPNACPNIEVFVVSNNRINGDLPPTFGSFSKLQRFEIDNNFLVNGLPSEIGLLSLIEYFDVTNNKLTGLLPSEIGQWPFASGLLKFGQNSFTGALPTELGNIGKAVNINLDRNRFSSTIPSELGQLRKTLHYLYLHENDLTGTVPDEIGNLTNLNVLFIQKNSLTGTIAEGGPICALQSLTTLWLDCVIVCECCTSECY</sequence>
<dbReference type="AlphaFoldDB" id="A0A7S2KME8"/>
<proteinExistence type="predicted"/>
<dbReference type="EMBL" id="HBGY01015981">
    <property type="protein sequence ID" value="CAD9581270.1"/>
    <property type="molecule type" value="Transcribed_RNA"/>
</dbReference>
<evidence type="ECO:0000313" key="13">
    <source>
        <dbReference type="EMBL" id="CAD9581270.1"/>
    </source>
</evidence>
<dbReference type="InterPro" id="IPR032675">
    <property type="entry name" value="LRR_dom_sf"/>
</dbReference>
<feature type="transmembrane region" description="Helical" evidence="12">
    <location>
        <begin position="264"/>
        <end position="283"/>
    </location>
</feature>
<feature type="compositionally biased region" description="Low complexity" evidence="11">
    <location>
        <begin position="32"/>
        <end position="46"/>
    </location>
</feature>
<evidence type="ECO:0000256" key="8">
    <source>
        <dbReference type="ARBA" id="ARBA00023170"/>
    </source>
</evidence>
<accession>A0A7S2KME8</accession>
<feature type="region of interest" description="Disordered" evidence="11">
    <location>
        <begin position="292"/>
        <end position="336"/>
    </location>
</feature>
<evidence type="ECO:0000256" key="7">
    <source>
        <dbReference type="ARBA" id="ARBA00023136"/>
    </source>
</evidence>
<keyword evidence="6 12" id="KW-1133">Transmembrane helix</keyword>
<feature type="region of interest" description="Disordered" evidence="11">
    <location>
        <begin position="161"/>
        <end position="224"/>
    </location>
</feature>
<feature type="compositionally biased region" description="Polar residues" evidence="11">
    <location>
        <begin position="54"/>
        <end position="64"/>
    </location>
</feature>
<dbReference type="InterPro" id="IPR001611">
    <property type="entry name" value="Leu-rich_rpt"/>
</dbReference>
<evidence type="ECO:0000256" key="3">
    <source>
        <dbReference type="ARBA" id="ARBA00022692"/>
    </source>
</evidence>
<evidence type="ECO:0000256" key="11">
    <source>
        <dbReference type="SAM" id="MobiDB-lite"/>
    </source>
</evidence>
<dbReference type="PANTHER" id="PTHR48052:SF8">
    <property type="entry name" value="LRR RECEPTOR-LIKE SERINE_THREONINE-PROTEIN KINASE FLS2"/>
    <property type="match status" value="1"/>
</dbReference>
<evidence type="ECO:0000256" key="9">
    <source>
        <dbReference type="ARBA" id="ARBA00023180"/>
    </source>
</evidence>
<evidence type="ECO:0000256" key="10">
    <source>
        <dbReference type="ARBA" id="ARBA00037847"/>
    </source>
</evidence>
<feature type="compositionally biased region" description="Low complexity" evidence="11">
    <location>
        <begin position="65"/>
        <end position="76"/>
    </location>
</feature>
<feature type="compositionally biased region" description="Low complexity" evidence="11">
    <location>
        <begin position="1"/>
        <end position="17"/>
    </location>
</feature>
<dbReference type="FunFam" id="3.80.10.10:FF:000383">
    <property type="entry name" value="Leucine-rich repeat receptor protein kinase EMS1"/>
    <property type="match status" value="1"/>
</dbReference>
<dbReference type="GO" id="GO:0012505">
    <property type="term" value="C:endomembrane system"/>
    <property type="evidence" value="ECO:0007669"/>
    <property type="project" value="UniProtKB-SubCell"/>
</dbReference>
<evidence type="ECO:0000256" key="4">
    <source>
        <dbReference type="ARBA" id="ARBA00022729"/>
    </source>
</evidence>
<feature type="compositionally biased region" description="Low complexity" evidence="11">
    <location>
        <begin position="294"/>
        <end position="314"/>
    </location>
</feature>
<evidence type="ECO:0000256" key="5">
    <source>
        <dbReference type="ARBA" id="ARBA00022737"/>
    </source>
</evidence>
<protein>
    <recommendedName>
        <fullName evidence="14">Leucine-rich repeat-containing N-terminal plant-type domain-containing protein</fullName>
    </recommendedName>
</protein>
<feature type="compositionally biased region" description="Low complexity" evidence="11">
    <location>
        <begin position="321"/>
        <end position="336"/>
    </location>
</feature>
<dbReference type="Gene3D" id="3.80.10.10">
    <property type="entry name" value="Ribonuclease Inhibitor"/>
    <property type="match status" value="3"/>
</dbReference>
<evidence type="ECO:0000256" key="1">
    <source>
        <dbReference type="ARBA" id="ARBA00004236"/>
    </source>
</evidence>
<organism evidence="13">
    <name type="scientific">Leptocylindrus danicus</name>
    <dbReference type="NCBI Taxonomy" id="163516"/>
    <lineage>
        <taxon>Eukaryota</taxon>
        <taxon>Sar</taxon>
        <taxon>Stramenopiles</taxon>
        <taxon>Ochrophyta</taxon>
        <taxon>Bacillariophyta</taxon>
        <taxon>Coscinodiscophyceae</taxon>
        <taxon>Chaetocerotophycidae</taxon>
        <taxon>Leptocylindrales</taxon>
        <taxon>Leptocylindraceae</taxon>
        <taxon>Leptocylindrus</taxon>
    </lineage>
</organism>
<feature type="compositionally biased region" description="Basic and acidic residues" evidence="11">
    <location>
        <begin position="177"/>
        <end position="199"/>
    </location>
</feature>
<evidence type="ECO:0000256" key="6">
    <source>
        <dbReference type="ARBA" id="ARBA00022989"/>
    </source>
</evidence>
<feature type="compositionally biased region" description="Polar residues" evidence="11">
    <location>
        <begin position="77"/>
        <end position="88"/>
    </location>
</feature>
<keyword evidence="5" id="KW-0677">Repeat</keyword>
<keyword evidence="3 12" id="KW-0812">Transmembrane</keyword>
<dbReference type="GO" id="GO:0005886">
    <property type="term" value="C:plasma membrane"/>
    <property type="evidence" value="ECO:0007669"/>
    <property type="project" value="UniProtKB-SubCell"/>
</dbReference>
<keyword evidence="8" id="KW-0675">Receptor</keyword>
<name>A0A7S2KME8_9STRA</name>
<keyword evidence="7 12" id="KW-0472">Membrane</keyword>
<keyword evidence="2" id="KW-1003">Cell membrane</keyword>
<keyword evidence="4" id="KW-0732">Signal</keyword>
<reference evidence="13" key="1">
    <citation type="submission" date="2021-01" db="EMBL/GenBank/DDBJ databases">
        <authorList>
            <person name="Corre E."/>
            <person name="Pelletier E."/>
            <person name="Niang G."/>
            <person name="Scheremetjew M."/>
            <person name="Finn R."/>
            <person name="Kale V."/>
            <person name="Holt S."/>
            <person name="Cochrane G."/>
            <person name="Meng A."/>
            <person name="Brown T."/>
            <person name="Cohen L."/>
        </authorList>
    </citation>
    <scope>NUCLEOTIDE SEQUENCE</scope>
    <source>
        <strain evidence="13">B650</strain>
    </source>
</reference>
<dbReference type="SUPFAM" id="SSF52058">
    <property type="entry name" value="L domain-like"/>
    <property type="match status" value="1"/>
</dbReference>